<feature type="chain" id="PRO_5045997501" description="Solute-binding protein family 3/N-terminal domain-containing protein" evidence="1">
    <location>
        <begin position="26"/>
        <end position="414"/>
    </location>
</feature>
<reference evidence="2 3" key="1">
    <citation type="submission" date="2022-11" db="EMBL/GenBank/DDBJ databases">
        <title>Spartinivicinus poritis sp. nov., isolated from scleractinian coral Porites lutea.</title>
        <authorList>
            <person name="Zhang G."/>
            <person name="Cai L."/>
            <person name="Wei Q."/>
        </authorList>
    </citation>
    <scope>NUCLEOTIDE SEQUENCE [LARGE SCALE GENOMIC DNA]</scope>
    <source>
        <strain evidence="2 3">A2-2</strain>
    </source>
</reference>
<gene>
    <name evidence="2" type="ORF">ORQ98_02565</name>
</gene>
<comment type="caution">
    <text evidence="2">The sequence shown here is derived from an EMBL/GenBank/DDBJ whole genome shotgun (WGS) entry which is preliminary data.</text>
</comment>
<protein>
    <recommendedName>
        <fullName evidence="4">Solute-binding protein family 3/N-terminal domain-containing protein</fullName>
    </recommendedName>
</protein>
<evidence type="ECO:0008006" key="4">
    <source>
        <dbReference type="Google" id="ProtNLM"/>
    </source>
</evidence>
<dbReference type="EMBL" id="JAPMOU010000002">
    <property type="protein sequence ID" value="MDE1460844.1"/>
    <property type="molecule type" value="Genomic_DNA"/>
</dbReference>
<sequence length="414" mass="47312">MLEVRWRKRLILVALGLMVSSSNSARDRVQVELRTHIAPPYQVKVDKVLTGEAVESVKCVFNSLDKRYNIKLMPWNRAIKEVETEQAHGYFAVAEDSNINLFATLSAPLILEKWSWFFHRKLHPKQQRNSFRHALIGVLSDSNEAIWLERRGYKIASKARSLDLLISQLERGRVEVVLANSQIFHRELIKSGIESNYQSIFTKFTPLGMYFSNAFIKRTPGFLKRFNQAVGPCTLQQIKLTNQDRLLLLQLANSRLRAIANQSVVLTALAEQNAKHRMLTLQQELTLDQQWLDELKQKEQPLINSVLANKLSLYLQEVKKTSNGLFAEIFVMDIKGLNVGQSDITSDYWQGDENKYKNTVLIGKDAIFIDEIQFDESSQHFQSQVSLSVADPKTGRVSGAITFGIDVEKALQQY</sequence>
<dbReference type="Gene3D" id="3.40.190.10">
    <property type="entry name" value="Periplasmic binding protein-like II"/>
    <property type="match status" value="2"/>
</dbReference>
<dbReference type="RefSeq" id="WP_274687214.1">
    <property type="nucleotide sequence ID" value="NZ_JAPMOU010000002.1"/>
</dbReference>
<keyword evidence="3" id="KW-1185">Reference proteome</keyword>
<evidence type="ECO:0000313" key="3">
    <source>
        <dbReference type="Proteomes" id="UP001528823"/>
    </source>
</evidence>
<proteinExistence type="predicted"/>
<name>A0ABT5U6P1_9GAMM</name>
<evidence type="ECO:0000256" key="1">
    <source>
        <dbReference type="SAM" id="SignalP"/>
    </source>
</evidence>
<dbReference type="Proteomes" id="UP001528823">
    <property type="component" value="Unassembled WGS sequence"/>
</dbReference>
<keyword evidence="1" id="KW-0732">Signal</keyword>
<dbReference type="PANTHER" id="PTHR38834">
    <property type="entry name" value="PERIPLASMIC SUBSTRATE BINDING PROTEIN FAMILY 3"/>
    <property type="match status" value="1"/>
</dbReference>
<accession>A0ABT5U6P1</accession>
<organism evidence="2 3">
    <name type="scientific">Spartinivicinus poritis</name>
    <dbReference type="NCBI Taxonomy" id="2994640"/>
    <lineage>
        <taxon>Bacteria</taxon>
        <taxon>Pseudomonadati</taxon>
        <taxon>Pseudomonadota</taxon>
        <taxon>Gammaproteobacteria</taxon>
        <taxon>Oceanospirillales</taxon>
        <taxon>Zooshikellaceae</taxon>
        <taxon>Spartinivicinus</taxon>
    </lineage>
</organism>
<feature type="signal peptide" evidence="1">
    <location>
        <begin position="1"/>
        <end position="25"/>
    </location>
</feature>
<evidence type="ECO:0000313" key="2">
    <source>
        <dbReference type="EMBL" id="MDE1460844.1"/>
    </source>
</evidence>
<dbReference type="PANTHER" id="PTHR38834:SF3">
    <property type="entry name" value="SOLUTE-BINDING PROTEIN FAMILY 3_N-TERMINAL DOMAIN-CONTAINING PROTEIN"/>
    <property type="match status" value="1"/>
</dbReference>
<dbReference type="SUPFAM" id="SSF53850">
    <property type="entry name" value="Periplasmic binding protein-like II"/>
    <property type="match status" value="1"/>
</dbReference>